<dbReference type="EC" id="3.6.1.52" evidence="2"/>
<dbReference type="FunCoup" id="A0A1J7JD23">
    <property type="interactions" value="125"/>
</dbReference>
<sequence length="149" mass="17209">PLNFGQVLPGIYRSSFPRTEDYPFFKKLGLKMVVTLVQKDFPPEYKPFLAENGIKHRIFDMEGTKKQSIPIQTMSAILRLVLNPRNHPLLLHCNHGRHRTGCVVAAIRKLHGWNLDTVLDEYRTYAEPKIRDCDVEYIAAFNTMQLANL</sequence>
<comment type="subcellular location">
    <subcellularLocation>
        <location evidence="1">Cytoplasm</location>
    </subcellularLocation>
</comment>
<evidence type="ECO:0000313" key="10">
    <source>
        <dbReference type="Proteomes" id="UP000182658"/>
    </source>
</evidence>
<gene>
    <name evidence="9" type="ORF">CONLIGDRAFT_543574</name>
</gene>
<feature type="non-terminal residue" evidence="9">
    <location>
        <position position="149"/>
    </location>
</feature>
<keyword evidence="4" id="KW-0378">Hydrolase</keyword>
<comment type="similarity">
    <text evidence="5">Belongs to the protein-tyrosine phosphatase family. Atypical dual-specificity phosphatase Siw14-like subfamily.</text>
</comment>
<dbReference type="GO" id="GO:0016791">
    <property type="term" value="F:phosphatase activity"/>
    <property type="evidence" value="ECO:0007669"/>
    <property type="project" value="TreeGrafter"/>
</dbReference>
<dbReference type="OrthoDB" id="6375174at2759"/>
<protein>
    <recommendedName>
        <fullName evidence="2">diphosphoinositol-polyphosphate diphosphatase</fullName>
        <ecNumber evidence="2">3.6.1.52</ecNumber>
    </recommendedName>
</protein>
<evidence type="ECO:0000313" key="9">
    <source>
        <dbReference type="EMBL" id="OIW27140.1"/>
    </source>
</evidence>
<organism evidence="9 10">
    <name type="scientific">Coniochaeta ligniaria NRRL 30616</name>
    <dbReference type="NCBI Taxonomy" id="1408157"/>
    <lineage>
        <taxon>Eukaryota</taxon>
        <taxon>Fungi</taxon>
        <taxon>Dikarya</taxon>
        <taxon>Ascomycota</taxon>
        <taxon>Pezizomycotina</taxon>
        <taxon>Sordariomycetes</taxon>
        <taxon>Sordariomycetidae</taxon>
        <taxon>Coniochaetales</taxon>
        <taxon>Coniochaetaceae</taxon>
        <taxon>Coniochaeta</taxon>
    </lineage>
</organism>
<dbReference type="InterPro" id="IPR020422">
    <property type="entry name" value="TYR_PHOSPHATASE_DUAL_dom"/>
</dbReference>
<evidence type="ECO:0000256" key="4">
    <source>
        <dbReference type="ARBA" id="ARBA00022801"/>
    </source>
</evidence>
<evidence type="ECO:0000256" key="6">
    <source>
        <dbReference type="ARBA" id="ARBA00047342"/>
    </source>
</evidence>
<dbReference type="GO" id="GO:0005737">
    <property type="term" value="C:cytoplasm"/>
    <property type="evidence" value="ECO:0007669"/>
    <property type="project" value="UniProtKB-SubCell"/>
</dbReference>
<dbReference type="InterPro" id="IPR029021">
    <property type="entry name" value="Prot-tyrosine_phosphatase-like"/>
</dbReference>
<evidence type="ECO:0000256" key="1">
    <source>
        <dbReference type="ARBA" id="ARBA00004496"/>
    </source>
</evidence>
<keyword evidence="3" id="KW-0963">Cytoplasm</keyword>
<dbReference type="STRING" id="1408157.A0A1J7JD23"/>
<keyword evidence="10" id="KW-1185">Reference proteome</keyword>
<dbReference type="InterPro" id="IPR004861">
    <property type="entry name" value="Siw14-like"/>
</dbReference>
<evidence type="ECO:0000256" key="2">
    <source>
        <dbReference type="ARBA" id="ARBA00012527"/>
    </source>
</evidence>
<proteinExistence type="inferred from homology"/>
<comment type="catalytic activity">
    <reaction evidence="7">
        <text>1,5-bis(diphospho)-1D-myo-inositol 2,3,4,6-tetrakisphosphate + H2O = 1-diphospho-1D-myo-inositol 2,3,4,5,6-pentakisphosphate + phosphate + 2 H(+)</text>
        <dbReference type="Rhea" id="RHEA:79699"/>
        <dbReference type="ChEBI" id="CHEBI:15377"/>
        <dbReference type="ChEBI" id="CHEBI:15378"/>
        <dbReference type="ChEBI" id="CHEBI:43474"/>
        <dbReference type="ChEBI" id="CHEBI:74946"/>
        <dbReference type="ChEBI" id="CHEBI:77983"/>
        <dbReference type="EC" id="3.6.1.52"/>
    </reaction>
    <physiologicalReaction direction="left-to-right" evidence="7">
        <dbReference type="Rhea" id="RHEA:79700"/>
    </physiologicalReaction>
</comment>
<dbReference type="EMBL" id="KV875099">
    <property type="protein sequence ID" value="OIW27140.1"/>
    <property type="molecule type" value="Genomic_DNA"/>
</dbReference>
<evidence type="ECO:0000256" key="7">
    <source>
        <dbReference type="ARBA" id="ARBA00047927"/>
    </source>
</evidence>
<accession>A0A1J7JD23</accession>
<dbReference type="PANTHER" id="PTHR31126">
    <property type="entry name" value="TYROSINE-PROTEIN PHOSPHATASE"/>
    <property type="match status" value="1"/>
</dbReference>
<dbReference type="PANTHER" id="PTHR31126:SF48">
    <property type="entry name" value="INOSITOL PHOSPHATASE SIW14"/>
    <property type="match status" value="1"/>
</dbReference>
<dbReference type="GO" id="GO:0052840">
    <property type="term" value="F:inositol diphosphate tetrakisphosphate diphosphatase activity"/>
    <property type="evidence" value="ECO:0007669"/>
    <property type="project" value="TreeGrafter"/>
</dbReference>
<dbReference type="Proteomes" id="UP000182658">
    <property type="component" value="Unassembled WGS sequence"/>
</dbReference>
<evidence type="ECO:0000259" key="8">
    <source>
        <dbReference type="PROSITE" id="PS50054"/>
    </source>
</evidence>
<feature type="domain" description="Tyrosine-protein phosphatase" evidence="8">
    <location>
        <begin position="3"/>
        <end position="149"/>
    </location>
</feature>
<comment type="catalytic activity">
    <reaction evidence="6">
        <text>5-diphospho-1D-myo-inositol 1,2,3,4,6-pentakisphosphate + H2O = 1D-myo-inositol hexakisphosphate + phosphate + H(+)</text>
        <dbReference type="Rhea" id="RHEA:22384"/>
        <dbReference type="ChEBI" id="CHEBI:15377"/>
        <dbReference type="ChEBI" id="CHEBI:15378"/>
        <dbReference type="ChEBI" id="CHEBI:43474"/>
        <dbReference type="ChEBI" id="CHEBI:58130"/>
        <dbReference type="ChEBI" id="CHEBI:58628"/>
        <dbReference type="EC" id="3.6.1.52"/>
    </reaction>
    <physiologicalReaction direction="left-to-right" evidence="6">
        <dbReference type="Rhea" id="RHEA:22385"/>
    </physiologicalReaction>
</comment>
<dbReference type="InterPro" id="IPR016130">
    <property type="entry name" value="Tyr_Pase_AS"/>
</dbReference>
<evidence type="ECO:0000256" key="3">
    <source>
        <dbReference type="ARBA" id="ARBA00022490"/>
    </source>
</evidence>
<feature type="non-terminal residue" evidence="9">
    <location>
        <position position="1"/>
    </location>
</feature>
<dbReference type="Gene3D" id="3.90.190.10">
    <property type="entry name" value="Protein tyrosine phosphatase superfamily"/>
    <property type="match status" value="1"/>
</dbReference>
<dbReference type="PROSITE" id="PS00383">
    <property type="entry name" value="TYR_PHOSPHATASE_1"/>
    <property type="match status" value="1"/>
</dbReference>
<dbReference type="PROSITE" id="PS50054">
    <property type="entry name" value="TYR_PHOSPHATASE_DUAL"/>
    <property type="match status" value="1"/>
</dbReference>
<dbReference type="AlphaFoldDB" id="A0A1J7JD23"/>
<dbReference type="InParanoid" id="A0A1J7JD23"/>
<evidence type="ECO:0000256" key="5">
    <source>
        <dbReference type="ARBA" id="ARBA00044949"/>
    </source>
</evidence>
<name>A0A1J7JD23_9PEZI</name>
<reference evidence="9 10" key="1">
    <citation type="submission" date="2016-10" db="EMBL/GenBank/DDBJ databases">
        <title>Draft genome sequence of Coniochaeta ligniaria NRRL30616, a lignocellulolytic fungus for bioabatement of inhibitors in plant biomass hydrolysates.</title>
        <authorList>
            <consortium name="DOE Joint Genome Institute"/>
            <person name="Jimenez D.J."/>
            <person name="Hector R.E."/>
            <person name="Riley R."/>
            <person name="Sun H."/>
            <person name="Grigoriev I.V."/>
            <person name="Van Elsas J.D."/>
            <person name="Nichols N.N."/>
        </authorList>
    </citation>
    <scope>NUCLEOTIDE SEQUENCE [LARGE SCALE GENOMIC DNA]</scope>
    <source>
        <strain evidence="9 10">NRRL 30616</strain>
    </source>
</reference>
<dbReference type="FunFam" id="3.90.190.10:FF:000035">
    <property type="entry name" value="Tyrosine phosphatase, putative"/>
    <property type="match status" value="1"/>
</dbReference>
<dbReference type="SUPFAM" id="SSF52799">
    <property type="entry name" value="(Phosphotyrosine protein) phosphatases II"/>
    <property type="match status" value="1"/>
</dbReference>
<dbReference type="Pfam" id="PF03162">
    <property type="entry name" value="Y_phosphatase2"/>
    <property type="match status" value="1"/>
</dbReference>